<keyword evidence="6" id="KW-1185">Reference proteome</keyword>
<feature type="domain" description="YknX-like C-terminal permuted SH3-like" evidence="4">
    <location>
        <begin position="344"/>
        <end position="410"/>
    </location>
</feature>
<organism evidence="5 6">
    <name type="scientific">Arenimonas caeni</name>
    <dbReference type="NCBI Taxonomy" id="2058085"/>
    <lineage>
        <taxon>Bacteria</taxon>
        <taxon>Pseudomonadati</taxon>
        <taxon>Pseudomonadota</taxon>
        <taxon>Gammaproteobacteria</taxon>
        <taxon>Lysobacterales</taxon>
        <taxon>Lysobacteraceae</taxon>
        <taxon>Arenimonas</taxon>
    </lineage>
</organism>
<reference evidence="5 6" key="1">
    <citation type="submission" date="2018-03" db="EMBL/GenBank/DDBJ databases">
        <title>Arenimonas caeni sp. nov., isolated from activated sludge.</title>
        <authorList>
            <person name="Liu H."/>
        </authorList>
    </citation>
    <scope>NUCLEOTIDE SEQUENCE [LARGE SCALE GENOMIC DNA]</scope>
    <source>
        <strain evidence="6">z29</strain>
    </source>
</reference>
<dbReference type="GO" id="GO:1990281">
    <property type="term" value="C:efflux pump complex"/>
    <property type="evidence" value="ECO:0007669"/>
    <property type="project" value="TreeGrafter"/>
</dbReference>
<evidence type="ECO:0000313" key="6">
    <source>
        <dbReference type="Proteomes" id="UP000241736"/>
    </source>
</evidence>
<dbReference type="NCBIfam" id="TIGR01730">
    <property type="entry name" value="RND_mfp"/>
    <property type="match status" value="1"/>
</dbReference>
<dbReference type="AlphaFoldDB" id="A0A2P6MA57"/>
<gene>
    <name evidence="5" type="ORF">C6N40_04275</name>
</gene>
<evidence type="ECO:0000259" key="4">
    <source>
        <dbReference type="Pfam" id="PF25989"/>
    </source>
</evidence>
<feature type="domain" description="CusB-like beta-barrel" evidence="3">
    <location>
        <begin position="256"/>
        <end position="327"/>
    </location>
</feature>
<feature type="coiled-coil region" evidence="2">
    <location>
        <begin position="115"/>
        <end position="192"/>
    </location>
</feature>
<comment type="similarity">
    <text evidence="1">Belongs to the membrane fusion protein (MFP) (TC 8.A.1) family.</text>
</comment>
<dbReference type="Pfam" id="PF25989">
    <property type="entry name" value="YknX_C"/>
    <property type="match status" value="1"/>
</dbReference>
<dbReference type="Gene3D" id="2.40.50.100">
    <property type="match status" value="1"/>
</dbReference>
<keyword evidence="2" id="KW-0175">Coiled coil</keyword>
<dbReference type="Proteomes" id="UP000241736">
    <property type="component" value="Unassembled WGS sequence"/>
</dbReference>
<dbReference type="SUPFAM" id="SSF111369">
    <property type="entry name" value="HlyD-like secretion proteins"/>
    <property type="match status" value="1"/>
</dbReference>
<evidence type="ECO:0000256" key="2">
    <source>
        <dbReference type="SAM" id="Coils"/>
    </source>
</evidence>
<comment type="caution">
    <text evidence="5">The sequence shown here is derived from an EMBL/GenBank/DDBJ whole genome shotgun (WGS) entry which is preliminary data.</text>
</comment>
<dbReference type="RefSeq" id="WP_106989778.1">
    <property type="nucleotide sequence ID" value="NZ_KZ679086.1"/>
</dbReference>
<dbReference type="EMBL" id="PVLF01000004">
    <property type="protein sequence ID" value="PRH82870.1"/>
    <property type="molecule type" value="Genomic_DNA"/>
</dbReference>
<dbReference type="PANTHER" id="PTHR30469:SF38">
    <property type="entry name" value="HLYD FAMILY SECRETION PROTEIN"/>
    <property type="match status" value="1"/>
</dbReference>
<dbReference type="Pfam" id="PF25954">
    <property type="entry name" value="Beta-barrel_RND_2"/>
    <property type="match status" value="1"/>
</dbReference>
<protein>
    <submittedName>
        <fullName evidence="5">Efflux RND transporter periplasmic adaptor subunit</fullName>
    </submittedName>
</protein>
<evidence type="ECO:0000313" key="5">
    <source>
        <dbReference type="EMBL" id="PRH82870.1"/>
    </source>
</evidence>
<proteinExistence type="inferred from homology"/>
<dbReference type="InterPro" id="IPR058792">
    <property type="entry name" value="Beta-barrel_RND_2"/>
</dbReference>
<dbReference type="GO" id="GO:0015562">
    <property type="term" value="F:efflux transmembrane transporter activity"/>
    <property type="evidence" value="ECO:0007669"/>
    <property type="project" value="TreeGrafter"/>
</dbReference>
<dbReference type="OrthoDB" id="9789643at2"/>
<sequence length="413" mass="43129">MPASSDLLNQLRIDRNAPPPARAGGGRWPWIAGALGVLAVAAVLAWTLREEPLAVRVATTEALQAGTPGTGAASVLDASGYVTARRIATVSSKITGKVEQVMIEEGQAVAEGEIMARLEATDAEAQRDLAEARLASARNEATRAAAQLTLAEQTLVRTRDLAERKLVAAAALDQAQAERDALAAQRQAAASNIRVAEESLALAQIGVDNTIVRAPFAGVVTVKAAQPGEMISPISAGGGFTRTGIGTVVDMDSLEIQVDVNEAFIGRVRPGQKVQAVLNAYPDWRIPAEVIAIVPTADRSKATVKVRIAFIEKDARVVPDMGVRVSFLEDAPPAAANAPAPTGVAVPAEAVVQRDGRSAAFVVREGRASLRELEVADARDGRRRVSKGLAAGEQVVLSPPSELVDGAAVVIRE</sequence>
<evidence type="ECO:0000256" key="1">
    <source>
        <dbReference type="ARBA" id="ARBA00009477"/>
    </source>
</evidence>
<dbReference type="InterPro" id="IPR006143">
    <property type="entry name" value="RND_pump_MFP"/>
</dbReference>
<dbReference type="InterPro" id="IPR058637">
    <property type="entry name" value="YknX-like_C"/>
</dbReference>
<name>A0A2P6MA57_9GAMM</name>
<accession>A0A2P6MA57</accession>
<dbReference type="Gene3D" id="2.40.420.20">
    <property type="match status" value="1"/>
</dbReference>
<evidence type="ECO:0000259" key="3">
    <source>
        <dbReference type="Pfam" id="PF25954"/>
    </source>
</evidence>
<dbReference type="Gene3D" id="2.40.30.170">
    <property type="match status" value="1"/>
</dbReference>
<dbReference type="Gene3D" id="1.10.287.470">
    <property type="entry name" value="Helix hairpin bin"/>
    <property type="match status" value="1"/>
</dbReference>
<dbReference type="PANTHER" id="PTHR30469">
    <property type="entry name" value="MULTIDRUG RESISTANCE PROTEIN MDTA"/>
    <property type="match status" value="1"/>
</dbReference>